<dbReference type="GO" id="GO:0005506">
    <property type="term" value="F:iron ion binding"/>
    <property type="evidence" value="ECO:0007669"/>
    <property type="project" value="UniProtKB-UniRule"/>
</dbReference>
<feature type="binding site" evidence="9">
    <location>
        <position position="78"/>
    </location>
    <ligand>
        <name>[4Fe-4S] cluster</name>
        <dbReference type="ChEBI" id="CHEBI:49883"/>
    </ligand>
</feature>
<organism evidence="13 14">
    <name type="scientific">Thioalkalivibrio nitratireducens (strain DSM 14787 / UNIQEM 213 / ALEN2)</name>
    <dbReference type="NCBI Taxonomy" id="1255043"/>
    <lineage>
        <taxon>Bacteria</taxon>
        <taxon>Pseudomonadati</taxon>
        <taxon>Pseudomonadota</taxon>
        <taxon>Gammaproteobacteria</taxon>
        <taxon>Chromatiales</taxon>
        <taxon>Ectothiorhodospiraceae</taxon>
        <taxon>Thioalkalivibrio</taxon>
    </lineage>
</organism>
<evidence type="ECO:0000256" key="5">
    <source>
        <dbReference type="ARBA" id="ARBA00022691"/>
    </source>
</evidence>
<accession>L0DU52</accession>
<feature type="binding site" evidence="9">
    <location>
        <position position="346"/>
    </location>
    <ligand>
        <name>S-adenosyl-L-methionine</name>
        <dbReference type="ChEBI" id="CHEBI:59789"/>
    </ligand>
</feature>
<gene>
    <name evidence="13" type="primary">rumA [H]</name>
    <name evidence="9" type="synonym">rlmD</name>
    <name evidence="13" type="ordered locus">TVNIR_0835</name>
</gene>
<evidence type="ECO:0000259" key="12">
    <source>
        <dbReference type="PROSITE" id="PS50926"/>
    </source>
</evidence>
<evidence type="ECO:0000256" key="3">
    <source>
        <dbReference type="ARBA" id="ARBA00022603"/>
    </source>
</evidence>
<evidence type="ECO:0000256" key="8">
    <source>
        <dbReference type="ARBA" id="ARBA00023014"/>
    </source>
</evidence>
<dbReference type="CDD" id="cd02440">
    <property type="entry name" value="AdoMet_MTases"/>
    <property type="match status" value="1"/>
</dbReference>
<dbReference type="Gene3D" id="2.40.50.140">
    <property type="entry name" value="Nucleic acid-binding proteins"/>
    <property type="match status" value="1"/>
</dbReference>
<dbReference type="SUPFAM" id="SSF53335">
    <property type="entry name" value="S-adenosyl-L-methionine-dependent methyltransferases"/>
    <property type="match status" value="1"/>
</dbReference>
<evidence type="ECO:0000313" key="13">
    <source>
        <dbReference type="EMBL" id="AGA32525.1"/>
    </source>
</evidence>
<keyword evidence="8 9" id="KW-0411">Iron-sulfur</keyword>
<dbReference type="PROSITE" id="PS01230">
    <property type="entry name" value="TRMA_1"/>
    <property type="match status" value="1"/>
</dbReference>
<dbReference type="STRING" id="1255043.TVNIR_0835"/>
<dbReference type="PROSITE" id="PS51687">
    <property type="entry name" value="SAM_MT_RNA_M5U"/>
    <property type="match status" value="1"/>
</dbReference>
<dbReference type="Gene3D" id="3.40.50.150">
    <property type="entry name" value="Vaccinia Virus protein VP39"/>
    <property type="match status" value="1"/>
</dbReference>
<feature type="binding site" evidence="9">
    <location>
        <position position="72"/>
    </location>
    <ligand>
        <name>[4Fe-4S] cluster</name>
        <dbReference type="ChEBI" id="CHEBI:49883"/>
    </ligand>
</feature>
<protein>
    <recommendedName>
        <fullName evidence="9">23S rRNA (uracil(1939)-C(5))-methyltransferase RlmD</fullName>
        <ecNumber evidence="9">2.1.1.190</ecNumber>
    </recommendedName>
    <alternativeName>
        <fullName evidence="9">23S rRNA(m5U1939)-methyltransferase</fullName>
    </alternativeName>
</protein>
<dbReference type="InterPro" id="IPR029063">
    <property type="entry name" value="SAM-dependent_MTases_sf"/>
</dbReference>
<dbReference type="PATRIC" id="fig|1255043.3.peg.841"/>
<evidence type="ECO:0000256" key="1">
    <source>
        <dbReference type="ARBA" id="ARBA00022485"/>
    </source>
</evidence>
<comment type="function">
    <text evidence="9">Catalyzes the formation of 5-methyl-uridine at position 1939 (m5U1939) in 23S rRNA.</text>
</comment>
<evidence type="ECO:0000256" key="11">
    <source>
        <dbReference type="PROSITE-ProRule" id="PRU10015"/>
    </source>
</evidence>
<dbReference type="RefSeq" id="WP_015257668.1">
    <property type="nucleotide sequence ID" value="NC_019902.2"/>
</dbReference>
<dbReference type="NCBIfam" id="NF009639">
    <property type="entry name" value="PRK13168.1"/>
    <property type="match status" value="1"/>
</dbReference>
<evidence type="ECO:0000256" key="4">
    <source>
        <dbReference type="ARBA" id="ARBA00022679"/>
    </source>
</evidence>
<feature type="binding site" evidence="9 10">
    <location>
        <position position="368"/>
    </location>
    <ligand>
        <name>S-adenosyl-L-methionine</name>
        <dbReference type="ChEBI" id="CHEBI:59789"/>
    </ligand>
</feature>
<feature type="domain" description="TRAM" evidence="12">
    <location>
        <begin position="1"/>
        <end position="59"/>
    </location>
</feature>
<dbReference type="HOGENOM" id="CLU_014689_8_2_6"/>
<keyword evidence="2 9" id="KW-0698">rRNA processing</keyword>
<dbReference type="eggNOG" id="COG2265">
    <property type="taxonomic scope" value="Bacteria"/>
</dbReference>
<feature type="binding site" evidence="9">
    <location>
        <position position="160"/>
    </location>
    <ligand>
        <name>[4Fe-4S] cluster</name>
        <dbReference type="ChEBI" id="CHEBI:49883"/>
    </ligand>
</feature>
<dbReference type="OrthoDB" id="9804590at2"/>
<dbReference type="InterPro" id="IPR001566">
    <property type="entry name" value="23S_rRNA_MeTrfase_RlmD"/>
</dbReference>
<feature type="binding site" evidence="9">
    <location>
        <position position="303"/>
    </location>
    <ligand>
        <name>S-adenosyl-L-methionine</name>
        <dbReference type="ChEBI" id="CHEBI:59789"/>
    </ligand>
</feature>
<proteinExistence type="inferred from homology"/>
<name>L0DU52_THIND</name>
<dbReference type="PANTHER" id="PTHR11061:SF49">
    <property type="entry name" value="23S RRNA (URACIL(1939)-C(5))-METHYLTRANSFERASE RLMD"/>
    <property type="match status" value="1"/>
</dbReference>
<dbReference type="Pfam" id="PF05958">
    <property type="entry name" value="tRNA_U5-meth_tr"/>
    <property type="match status" value="1"/>
</dbReference>
<dbReference type="InterPro" id="IPR010280">
    <property type="entry name" value="U5_MeTrfase_fam"/>
</dbReference>
<evidence type="ECO:0000256" key="7">
    <source>
        <dbReference type="ARBA" id="ARBA00023004"/>
    </source>
</evidence>
<keyword evidence="5 9" id="KW-0949">S-adenosyl-L-methionine</keyword>
<comment type="catalytic activity">
    <reaction evidence="9">
        <text>uridine(1939) in 23S rRNA + S-adenosyl-L-methionine = 5-methyluridine(1939) in 23S rRNA + S-adenosyl-L-homocysteine + H(+)</text>
        <dbReference type="Rhea" id="RHEA:42908"/>
        <dbReference type="Rhea" id="RHEA-COMP:10278"/>
        <dbReference type="Rhea" id="RHEA-COMP:10279"/>
        <dbReference type="ChEBI" id="CHEBI:15378"/>
        <dbReference type="ChEBI" id="CHEBI:57856"/>
        <dbReference type="ChEBI" id="CHEBI:59789"/>
        <dbReference type="ChEBI" id="CHEBI:65315"/>
        <dbReference type="ChEBI" id="CHEBI:74447"/>
        <dbReference type="EC" id="2.1.1.190"/>
    </reaction>
</comment>
<keyword evidence="1 9" id="KW-0004">4Fe-4S</keyword>
<evidence type="ECO:0000256" key="10">
    <source>
        <dbReference type="PROSITE-ProRule" id="PRU01024"/>
    </source>
</evidence>
<keyword evidence="14" id="KW-1185">Reference proteome</keyword>
<feature type="binding site" evidence="9 10">
    <location>
        <position position="269"/>
    </location>
    <ligand>
        <name>S-adenosyl-L-methionine</name>
        <dbReference type="ChEBI" id="CHEBI:59789"/>
    </ligand>
</feature>
<keyword evidence="7 9" id="KW-0408">Iron</keyword>
<dbReference type="InterPro" id="IPR030390">
    <property type="entry name" value="MeTrfase_TrmA_AS"/>
</dbReference>
<dbReference type="InterPro" id="IPR030391">
    <property type="entry name" value="MeTrfase_TrmA_CS"/>
</dbReference>
<evidence type="ECO:0000313" key="14">
    <source>
        <dbReference type="Proteomes" id="UP000010809"/>
    </source>
</evidence>
<sequence length="438" mass="48192">MKIDHNPFELVIEDLTLDGQGVGRRGGKACFVDGALPGERVRAVQTGRKRNFDIARLEAVLEPAPERVEPSCTWFGICGGCRLMHADIALQRRLKERSLFEALARIGHVQPERRLEPLTGADLGYRRTARLGVKYVAKKGGTLVGFRERGGRYLADMRDCPVLHPALGGRIEKLREFIDGLDARERIPQIEAAVDDVGTTVLVFRHLQPLSAQDRDRLATFADAEGVQLYLQPGGPGTVHFHAGPDAALRYTHPELGLHVDFQPLDFIQVHAGINRDMVRRAIDLLALTPQSRVLDLFCGLGNFTLPLALRAHEVLGVEGDAAMLDRARANAETQGIGNTRYRRANLDDPALADAAWLQESFDRVLLDPPRAGAAAVVQALGPRAIPRLVYVSCNPATLARDAGELVQHFGYRLEAAGIMDMFPHTAHVESMALFTRE</sequence>
<evidence type="ECO:0000256" key="9">
    <source>
        <dbReference type="HAMAP-Rule" id="MF_01010"/>
    </source>
</evidence>
<dbReference type="PROSITE" id="PS01231">
    <property type="entry name" value="TRMA_2"/>
    <property type="match status" value="1"/>
</dbReference>
<dbReference type="EMBL" id="CP003989">
    <property type="protein sequence ID" value="AGA32525.1"/>
    <property type="molecule type" value="Genomic_DNA"/>
</dbReference>
<feature type="active site" description="Nucleophile" evidence="9 10">
    <location>
        <position position="394"/>
    </location>
</feature>
<dbReference type="SUPFAM" id="SSF50249">
    <property type="entry name" value="Nucleic acid-binding proteins"/>
    <property type="match status" value="1"/>
</dbReference>
<keyword evidence="6 9" id="KW-0479">Metal-binding</keyword>
<evidence type="ECO:0000256" key="2">
    <source>
        <dbReference type="ARBA" id="ARBA00022552"/>
    </source>
</evidence>
<feature type="binding site" evidence="9 10">
    <location>
        <position position="298"/>
    </location>
    <ligand>
        <name>S-adenosyl-L-methionine</name>
        <dbReference type="ChEBI" id="CHEBI:59789"/>
    </ligand>
</feature>
<dbReference type="InterPro" id="IPR012340">
    <property type="entry name" value="NA-bd_OB-fold"/>
</dbReference>
<dbReference type="GO" id="GO:0070475">
    <property type="term" value="P:rRNA base methylation"/>
    <property type="evidence" value="ECO:0007669"/>
    <property type="project" value="TreeGrafter"/>
</dbReference>
<dbReference type="Gene3D" id="2.40.50.1070">
    <property type="match status" value="1"/>
</dbReference>
<feature type="binding site" evidence="9">
    <location>
        <position position="81"/>
    </location>
    <ligand>
        <name>[4Fe-4S] cluster</name>
        <dbReference type="ChEBI" id="CHEBI:49883"/>
    </ligand>
</feature>
<dbReference type="PANTHER" id="PTHR11061">
    <property type="entry name" value="RNA M5U METHYLTRANSFERASE"/>
    <property type="match status" value="1"/>
</dbReference>
<dbReference type="InterPro" id="IPR002792">
    <property type="entry name" value="TRAM_dom"/>
</dbReference>
<feature type="binding site" evidence="9 10">
    <location>
        <position position="319"/>
    </location>
    <ligand>
        <name>S-adenosyl-L-methionine</name>
        <dbReference type="ChEBI" id="CHEBI:59789"/>
    </ligand>
</feature>
<reference evidence="13" key="1">
    <citation type="submission" date="2015-12" db="EMBL/GenBank/DDBJ databases">
        <authorList>
            <person name="Tikhonova T.V."/>
            <person name="Pavlov A.R."/>
            <person name="Beletsky A.V."/>
            <person name="Mardanov A.V."/>
            <person name="Sorokin D.Y."/>
            <person name="Ravin N.V."/>
            <person name="Popov V.O."/>
        </authorList>
    </citation>
    <scope>NUCLEOTIDE SEQUENCE</scope>
    <source>
        <strain evidence="13">DSM 14787</strain>
    </source>
</reference>
<comment type="similarity">
    <text evidence="9">Belongs to the class I-like SAM-binding methyltransferase superfamily. RNA M5U methyltransferase family. RlmD subfamily.</text>
</comment>
<feature type="active site" evidence="11">
    <location>
        <position position="394"/>
    </location>
</feature>
<dbReference type="PROSITE" id="PS50926">
    <property type="entry name" value="TRAM"/>
    <property type="match status" value="1"/>
</dbReference>
<keyword evidence="3 9" id="KW-0489">Methyltransferase</keyword>
<dbReference type="Proteomes" id="UP000010809">
    <property type="component" value="Chromosome"/>
</dbReference>
<dbReference type="AlphaFoldDB" id="L0DU52"/>
<dbReference type="GO" id="GO:0070041">
    <property type="term" value="F:rRNA (uridine-C5-)-methyltransferase activity"/>
    <property type="evidence" value="ECO:0007669"/>
    <property type="project" value="UniProtKB-UniRule"/>
</dbReference>
<dbReference type="HAMAP" id="MF_01010">
    <property type="entry name" value="23SrRNA_methyltr_RlmD"/>
    <property type="match status" value="1"/>
</dbReference>
<dbReference type="EC" id="2.1.1.190" evidence="9"/>
<keyword evidence="4 9" id="KW-0808">Transferase</keyword>
<dbReference type="FunFam" id="2.40.50.140:FF:000097">
    <property type="entry name" value="23S rRNA (uracil(1939)-C(5))-methyltransferase RlmD"/>
    <property type="match status" value="1"/>
</dbReference>
<evidence type="ECO:0000256" key="6">
    <source>
        <dbReference type="ARBA" id="ARBA00022723"/>
    </source>
</evidence>
<dbReference type="KEGG" id="tni:TVNIR_0835"/>
<dbReference type="GO" id="GO:0051539">
    <property type="term" value="F:4 iron, 4 sulfur cluster binding"/>
    <property type="evidence" value="ECO:0007669"/>
    <property type="project" value="UniProtKB-KW"/>
</dbReference>
<dbReference type="GO" id="GO:0003723">
    <property type="term" value="F:RNA binding"/>
    <property type="evidence" value="ECO:0007669"/>
    <property type="project" value="InterPro"/>
</dbReference>